<comment type="caution">
    <text evidence="1">The sequence shown here is derived from an EMBL/GenBank/DDBJ whole genome shotgun (WGS) entry which is preliminary data.</text>
</comment>
<gene>
    <name evidence="1" type="ORF">FCIRC_6722</name>
</gene>
<name>A0A8H5X063_FUSCI</name>
<dbReference type="EMBL" id="JAAQPE010000224">
    <property type="protein sequence ID" value="KAF5677450.1"/>
    <property type="molecule type" value="Genomic_DNA"/>
</dbReference>
<dbReference type="Proteomes" id="UP000572754">
    <property type="component" value="Unassembled WGS sequence"/>
</dbReference>
<evidence type="ECO:0000313" key="2">
    <source>
        <dbReference type="Proteomes" id="UP000572754"/>
    </source>
</evidence>
<proteinExistence type="predicted"/>
<keyword evidence="2" id="KW-1185">Reference proteome</keyword>
<reference evidence="2" key="1">
    <citation type="journal article" date="2020" name="BMC Genomics">
        <title>Correction to: Identification and distribution of gene clusters required for synthesis of sphingolipid metabolism inhibitors in diverse species of the filamentous fungus Fusarium.</title>
        <authorList>
            <person name="Kim H.S."/>
            <person name="Lohmar J.M."/>
            <person name="Busman M."/>
            <person name="Brown D.W."/>
            <person name="Naumann T.A."/>
            <person name="Divon H.H."/>
            <person name="Lysoe E."/>
            <person name="Uhlig S."/>
            <person name="Proctor R.H."/>
        </authorList>
    </citation>
    <scope>NUCLEOTIDE SEQUENCE [LARGE SCALE GENOMIC DNA]</scope>
    <source>
        <strain evidence="2">NRRL 25331</strain>
    </source>
</reference>
<protein>
    <submittedName>
        <fullName evidence="1">Uncharacterized protein</fullName>
    </submittedName>
</protein>
<reference evidence="1 2" key="2">
    <citation type="submission" date="2020-05" db="EMBL/GenBank/DDBJ databases">
        <title>Identification and distribution of gene clusters putatively required for synthesis of sphingolipid metabolism inhibitors in phylogenetically diverse species of the filamentous fungus Fusarium.</title>
        <authorList>
            <person name="Kim H.-S."/>
            <person name="Busman M."/>
            <person name="Brown D.W."/>
            <person name="Divon H."/>
            <person name="Uhlig S."/>
            <person name="Proctor R.H."/>
        </authorList>
    </citation>
    <scope>NUCLEOTIDE SEQUENCE [LARGE SCALE GENOMIC DNA]</scope>
    <source>
        <strain evidence="1 2">NRRL 25331</strain>
    </source>
</reference>
<accession>A0A8H5X063</accession>
<organism evidence="1 2">
    <name type="scientific">Fusarium circinatum</name>
    <name type="common">Pitch canker fungus</name>
    <name type="synonym">Gibberella circinata</name>
    <dbReference type="NCBI Taxonomy" id="48490"/>
    <lineage>
        <taxon>Eukaryota</taxon>
        <taxon>Fungi</taxon>
        <taxon>Dikarya</taxon>
        <taxon>Ascomycota</taxon>
        <taxon>Pezizomycotina</taxon>
        <taxon>Sordariomycetes</taxon>
        <taxon>Hypocreomycetidae</taxon>
        <taxon>Hypocreales</taxon>
        <taxon>Nectriaceae</taxon>
        <taxon>Fusarium</taxon>
        <taxon>Fusarium fujikuroi species complex</taxon>
    </lineage>
</organism>
<dbReference type="AlphaFoldDB" id="A0A8H5X063"/>
<evidence type="ECO:0000313" key="1">
    <source>
        <dbReference type="EMBL" id="KAF5677450.1"/>
    </source>
</evidence>
<sequence>MSTDEQWATVKEIGLTFSYMNNDTIWGMWCDSYKGIYDRLDLFDQWYAVHKSPNDPDVTLAEEWGKYNRVVLDSAVRIYRDGWDWTFRKRRTNNMAQRFSPEEAKWQQIRGRNPKASVFHLKKSCPNLPPTTIV</sequence>